<dbReference type="EMBL" id="KZ293707">
    <property type="protein sequence ID" value="PBK83392.1"/>
    <property type="molecule type" value="Genomic_DNA"/>
</dbReference>
<dbReference type="OrthoDB" id="10595830at2759"/>
<proteinExistence type="predicted"/>
<name>A0A2H3CW16_ARMGA</name>
<keyword evidence="2" id="KW-1185">Reference proteome</keyword>
<dbReference type="Proteomes" id="UP000217790">
    <property type="component" value="Unassembled WGS sequence"/>
</dbReference>
<dbReference type="InParanoid" id="A0A2H3CW16"/>
<dbReference type="AlphaFoldDB" id="A0A2H3CW16"/>
<evidence type="ECO:0000313" key="2">
    <source>
        <dbReference type="Proteomes" id="UP000217790"/>
    </source>
</evidence>
<gene>
    <name evidence="1" type="ORF">ARMGADRAFT_1089513</name>
</gene>
<accession>A0A2H3CW16</accession>
<evidence type="ECO:0000313" key="1">
    <source>
        <dbReference type="EMBL" id="PBK83392.1"/>
    </source>
</evidence>
<reference evidence="2" key="1">
    <citation type="journal article" date="2017" name="Nat. Ecol. Evol.">
        <title>Genome expansion and lineage-specific genetic innovations in the forest pathogenic fungi Armillaria.</title>
        <authorList>
            <person name="Sipos G."/>
            <person name="Prasanna A.N."/>
            <person name="Walter M.C."/>
            <person name="O'Connor E."/>
            <person name="Balint B."/>
            <person name="Krizsan K."/>
            <person name="Kiss B."/>
            <person name="Hess J."/>
            <person name="Varga T."/>
            <person name="Slot J."/>
            <person name="Riley R."/>
            <person name="Boka B."/>
            <person name="Rigling D."/>
            <person name="Barry K."/>
            <person name="Lee J."/>
            <person name="Mihaltcheva S."/>
            <person name="LaButti K."/>
            <person name="Lipzen A."/>
            <person name="Waldron R."/>
            <person name="Moloney N.M."/>
            <person name="Sperisen C."/>
            <person name="Kredics L."/>
            <person name="Vagvoelgyi C."/>
            <person name="Patrignani A."/>
            <person name="Fitzpatrick D."/>
            <person name="Nagy I."/>
            <person name="Doyle S."/>
            <person name="Anderson J.B."/>
            <person name="Grigoriev I.V."/>
            <person name="Gueldener U."/>
            <person name="Muensterkoetter M."/>
            <person name="Nagy L.G."/>
        </authorList>
    </citation>
    <scope>NUCLEOTIDE SEQUENCE [LARGE SCALE GENOMIC DNA]</scope>
    <source>
        <strain evidence="2">Ar21-2</strain>
    </source>
</reference>
<protein>
    <submittedName>
        <fullName evidence="1">Uncharacterized protein</fullName>
    </submittedName>
</protein>
<organism evidence="1 2">
    <name type="scientific">Armillaria gallica</name>
    <name type="common">Bulbous honey fungus</name>
    <name type="synonym">Armillaria bulbosa</name>
    <dbReference type="NCBI Taxonomy" id="47427"/>
    <lineage>
        <taxon>Eukaryota</taxon>
        <taxon>Fungi</taxon>
        <taxon>Dikarya</taxon>
        <taxon>Basidiomycota</taxon>
        <taxon>Agaricomycotina</taxon>
        <taxon>Agaricomycetes</taxon>
        <taxon>Agaricomycetidae</taxon>
        <taxon>Agaricales</taxon>
        <taxon>Marasmiineae</taxon>
        <taxon>Physalacriaceae</taxon>
        <taxon>Armillaria</taxon>
    </lineage>
</organism>
<sequence>MTDDDSQTDKKPAILAKAIVSLLDAAVRDALETSFFLFLADSFLPLDTPSIDQRWLAPAHAPCPPVLAAEDKPPFEGVFEFPGTGTREGQCNWDHRRVYSNQIIQVFLVLQSLFRETNPITHISRCTDTRKKNAPLILLGTPLHGYGRTKQPVR</sequence>